<feature type="region of interest" description="Disordered" evidence="1">
    <location>
        <begin position="1"/>
        <end position="20"/>
    </location>
</feature>
<dbReference type="Proteomes" id="UP001305414">
    <property type="component" value="Unassembled WGS sequence"/>
</dbReference>
<accession>A0AAN7Z1I8</accession>
<keyword evidence="2" id="KW-0812">Transmembrane</keyword>
<gene>
    <name evidence="3" type="ORF">RRF57_009349</name>
</gene>
<dbReference type="EMBL" id="JAWHQM010000034">
    <property type="protein sequence ID" value="KAK5633635.1"/>
    <property type="molecule type" value="Genomic_DNA"/>
</dbReference>
<evidence type="ECO:0000256" key="2">
    <source>
        <dbReference type="SAM" id="Phobius"/>
    </source>
</evidence>
<evidence type="ECO:0008006" key="5">
    <source>
        <dbReference type="Google" id="ProtNLM"/>
    </source>
</evidence>
<evidence type="ECO:0000313" key="4">
    <source>
        <dbReference type="Proteomes" id="UP001305414"/>
    </source>
</evidence>
<keyword evidence="2" id="KW-1133">Transmembrane helix</keyword>
<comment type="caution">
    <text evidence="3">The sequence shown here is derived from an EMBL/GenBank/DDBJ whole genome shotgun (WGS) entry which is preliminary data.</text>
</comment>
<sequence>MASQWGGALPPPPGIVPDFVNPPSQRDGNIALHTVLLSIVTIFVSIRIYTRIWITKLSLGLEDCQYT</sequence>
<name>A0AAN7Z1I8_9PEZI</name>
<keyword evidence="4" id="KW-1185">Reference proteome</keyword>
<evidence type="ECO:0000313" key="3">
    <source>
        <dbReference type="EMBL" id="KAK5633635.1"/>
    </source>
</evidence>
<dbReference type="AlphaFoldDB" id="A0AAN7Z1I8"/>
<protein>
    <recommendedName>
        <fullName evidence="5">Transmembrane protein</fullName>
    </recommendedName>
</protein>
<feature type="transmembrane region" description="Helical" evidence="2">
    <location>
        <begin position="30"/>
        <end position="49"/>
    </location>
</feature>
<evidence type="ECO:0000256" key="1">
    <source>
        <dbReference type="SAM" id="MobiDB-lite"/>
    </source>
</evidence>
<keyword evidence="2" id="KW-0472">Membrane</keyword>
<proteinExistence type="predicted"/>
<reference evidence="3 4" key="1">
    <citation type="submission" date="2023-10" db="EMBL/GenBank/DDBJ databases">
        <title>Draft genome sequence of Xylaria bambusicola isolate GMP-LS, the root and basal stem rot pathogen of sugarcane in Indonesia.</title>
        <authorList>
            <person name="Selvaraj P."/>
            <person name="Muralishankar V."/>
            <person name="Muruganantham S."/>
            <person name="Sp S."/>
            <person name="Haryani S."/>
            <person name="Lau K.J.X."/>
            <person name="Naqvi N.I."/>
        </authorList>
    </citation>
    <scope>NUCLEOTIDE SEQUENCE [LARGE SCALE GENOMIC DNA]</scope>
    <source>
        <strain evidence="3">GMP-LS</strain>
    </source>
</reference>
<organism evidence="3 4">
    <name type="scientific">Xylaria bambusicola</name>
    <dbReference type="NCBI Taxonomy" id="326684"/>
    <lineage>
        <taxon>Eukaryota</taxon>
        <taxon>Fungi</taxon>
        <taxon>Dikarya</taxon>
        <taxon>Ascomycota</taxon>
        <taxon>Pezizomycotina</taxon>
        <taxon>Sordariomycetes</taxon>
        <taxon>Xylariomycetidae</taxon>
        <taxon>Xylariales</taxon>
        <taxon>Xylariaceae</taxon>
        <taxon>Xylaria</taxon>
    </lineage>
</organism>